<evidence type="ECO:0000256" key="1">
    <source>
        <dbReference type="SAM" id="Coils"/>
    </source>
</evidence>
<feature type="domain" description="Toprim" evidence="3">
    <location>
        <begin position="1114"/>
        <end position="1202"/>
    </location>
</feature>
<feature type="compositionally biased region" description="Polar residues" evidence="2">
    <location>
        <begin position="784"/>
        <end position="795"/>
    </location>
</feature>
<dbReference type="Pfam" id="PF18974">
    <property type="entry name" value="DUF5710"/>
    <property type="match status" value="2"/>
</dbReference>
<name>A0ABW0L7J8_9BURK</name>
<dbReference type="CDD" id="cd01029">
    <property type="entry name" value="TOPRIM_primases"/>
    <property type="match status" value="1"/>
</dbReference>
<dbReference type="RefSeq" id="WP_379783888.1">
    <property type="nucleotide sequence ID" value="NZ_JBHSMU010000013.1"/>
</dbReference>
<feature type="region of interest" description="Disordered" evidence="2">
    <location>
        <begin position="777"/>
        <end position="799"/>
    </location>
</feature>
<accession>A0ABW0L7J8</accession>
<feature type="coiled-coil region" evidence="1">
    <location>
        <begin position="1000"/>
        <end position="1027"/>
    </location>
</feature>
<feature type="region of interest" description="Disordered" evidence="2">
    <location>
        <begin position="1278"/>
        <end position="1311"/>
    </location>
</feature>
<dbReference type="InterPro" id="IPR006171">
    <property type="entry name" value="TOPRIM_dom"/>
</dbReference>
<sequence>MDTSEQKKPFHVTVAEKLIGQLEQGTAPWQKPWEPGADLPMNPVSGKRYRGINALQLMSEGRSDPRWLTYRQAQGMDAQVRGGEKGTTIQYWKFTEERPLVVDGKPVLDGRGKPVTQTVKLERPRVFLATVFNAEQVDGLPPLAVRKEHAWDPVERAERILQASGAAIRHGERDAAYYRPRTDTIHLPDRSQFPDSAAYYAVSLHELAHWTGHGKRLDRDLAHPFGSEAYAREELRAEISSMILGNEIGIGHDPMRHAAYVGSWIKALRDDPLEIFRAAADAEKMCEYVLGLEQQQVQELFPEKVSLSGEAAHPEAFVDNDGSLRNWYSGAAVPGDWLGVVNNQGAFWYIGNDGGERSFSALAAGTYTDAQAEAARMQALAVDIRQFLDESGISTGNARGLQAESLEATMREHGLTTVGSVTGSIPSKFREIAEDRLSFLFGLEPGRAGEDVAHINRARVAQAFTGEAQRLLGITTQETKMEGKDLDVRSEQDTQEAGFSMRGFGEVEENSVLTDRGAARDSVGSYGAERQHRTESWALSHLVQGTLERALDKATLGQLNRVQQTLAAMEPMDATNTFWDRHQLPQDVETLHQKISDANRAVAVRRLDAQVSAARLTLVTRQAFGRGSAPEVTAFDREAEAALGFTLPGGWTGAVRVEATVTELVNGRPTVVSAGACGRAAEAWGVYAGCGDGSYRWLANCPTEQEAEGLAARLARIDAHSTLNPYEKAAKFARIHEMQVRRDPHSSDEDILAAKEIRKSAETNMTIHDTDLQRRIEQAERSQDQQAAGQNTAHATPTLIAVPFKEKNEAKALGAKWDRQQQSWYVPFGVDPAPFAKWLEPGAVVDGKDALRPATATKTEDGRVYLAVPYSERVEARAAGALWDKAAGSWYAGPQGDVGALAKWRPEKLAAQQDPAMTPREEFSDFLKSLGCVLSGEHPIMDGKSHRISVEGEKYSANAGSGFYVGHLDGHPAGYAKNNKTGHEENWKAKGYVLNEEDKARLAAEAAAKLQQREAELTRRQEQAAQRVATQMAKLVPTVHPTPYMMAKGLEPQPGTFTDKDGKKTYLPAIDANGKQWTMQYVREDGSKRFAKDSRKEGCFHIVGQGLDDLAKAPVIVIAEGYATAATLCQTLGHATVSAFDSGNLAPVAQALHRKYPDKPIVVACDDDRHLELAHGVNVGRTKGEEAARLVGGVALLPIFAPGENAYPAGLDAVTPELFRNHQRTGAALSEEQLAALDRMKQFTDFNDLARRSALGHDGIDRQVRPAVLSAATGYAKDVPQEVTQPQEQTLVQEASQEQQPKRRRKAVTTA</sequence>
<keyword evidence="1" id="KW-0175">Coiled coil</keyword>
<protein>
    <submittedName>
        <fullName evidence="4">Zincin-like metallopeptidase domain-containing protein</fullName>
    </submittedName>
</protein>
<keyword evidence="5" id="KW-1185">Reference proteome</keyword>
<dbReference type="SMART" id="SM00493">
    <property type="entry name" value="TOPRIM"/>
    <property type="match status" value="1"/>
</dbReference>
<dbReference type="EMBL" id="JBHSMU010000013">
    <property type="protein sequence ID" value="MFC5460746.1"/>
    <property type="molecule type" value="Genomic_DNA"/>
</dbReference>
<dbReference type="InterPro" id="IPR034154">
    <property type="entry name" value="TOPRIM_DnaG/twinkle"/>
</dbReference>
<feature type="compositionally biased region" description="Polar residues" evidence="2">
    <location>
        <begin position="1282"/>
        <end position="1299"/>
    </location>
</feature>
<dbReference type="InterPro" id="IPR041459">
    <property type="entry name" value="MPTase-PolyVal"/>
</dbReference>
<dbReference type="InterPro" id="IPR043764">
    <property type="entry name" value="DUF5710"/>
</dbReference>
<dbReference type="PROSITE" id="PS50880">
    <property type="entry name" value="TOPRIM"/>
    <property type="match status" value="1"/>
</dbReference>
<dbReference type="Proteomes" id="UP001596050">
    <property type="component" value="Unassembled WGS sequence"/>
</dbReference>
<reference evidence="5" key="1">
    <citation type="journal article" date="2019" name="Int. J. Syst. Evol. Microbiol.">
        <title>The Global Catalogue of Microorganisms (GCM) 10K type strain sequencing project: providing services to taxonomists for standard genome sequencing and annotation.</title>
        <authorList>
            <consortium name="The Broad Institute Genomics Platform"/>
            <consortium name="The Broad Institute Genome Sequencing Center for Infectious Disease"/>
            <person name="Wu L."/>
            <person name="Ma J."/>
        </authorList>
    </citation>
    <scope>NUCLEOTIDE SEQUENCE [LARGE SCALE GENOMIC DNA]</scope>
    <source>
        <strain evidence="5">KACC 12649</strain>
    </source>
</reference>
<evidence type="ECO:0000259" key="3">
    <source>
        <dbReference type="PROSITE" id="PS50880"/>
    </source>
</evidence>
<evidence type="ECO:0000313" key="4">
    <source>
        <dbReference type="EMBL" id="MFC5460746.1"/>
    </source>
</evidence>
<dbReference type="Pfam" id="PF08401">
    <property type="entry name" value="ArdcN"/>
    <property type="match status" value="1"/>
</dbReference>
<evidence type="ECO:0000256" key="2">
    <source>
        <dbReference type="SAM" id="MobiDB-lite"/>
    </source>
</evidence>
<comment type="caution">
    <text evidence="4">The sequence shown here is derived from an EMBL/GenBank/DDBJ whole genome shotgun (WGS) entry which is preliminary data.</text>
</comment>
<organism evidence="4 5">
    <name type="scientific">Massilia niabensis</name>
    <dbReference type="NCBI Taxonomy" id="544910"/>
    <lineage>
        <taxon>Bacteria</taxon>
        <taxon>Pseudomonadati</taxon>
        <taxon>Pseudomonadota</taxon>
        <taxon>Betaproteobacteria</taxon>
        <taxon>Burkholderiales</taxon>
        <taxon>Oxalobacteraceae</taxon>
        <taxon>Telluria group</taxon>
        <taxon>Massilia</taxon>
    </lineage>
</organism>
<proteinExistence type="predicted"/>
<feature type="compositionally biased region" description="Basic residues" evidence="2">
    <location>
        <begin position="1302"/>
        <end position="1311"/>
    </location>
</feature>
<evidence type="ECO:0000313" key="5">
    <source>
        <dbReference type="Proteomes" id="UP001596050"/>
    </source>
</evidence>
<gene>
    <name evidence="4" type="ORF">ACFPN5_13130</name>
</gene>
<dbReference type="Pfam" id="PF18818">
    <property type="entry name" value="MPTase-PolyVal"/>
    <property type="match status" value="1"/>
</dbReference>
<dbReference type="InterPro" id="IPR013610">
    <property type="entry name" value="ArdC_N"/>
</dbReference>